<dbReference type="PANTHER" id="PTHR34217:SF1">
    <property type="entry name" value="CARBOXYPEPTIDASE 1"/>
    <property type="match status" value="1"/>
</dbReference>
<dbReference type="AlphaFoldDB" id="A0A3B1DL61"/>
<sequence length="503" mass="56383">MSQSTYEKLTEALKKNELLNSCASLLGWDEHTYMPLAGTEHRANQMALLAGMSHEQLTSPQIGELLSEVEGTDLCKDAATPSAVNIREARRKYDRATKLPRKLVEEMSRVTSLAQQAWIAARKEKNFSQFCPWLEQVIALKREEAEAVGYGDGVPYDALLDKYEPGAKTADIDAVFSPLRDELSRLVAAIAESNIKPDSSIITRNYPKEAQIKFSTLAASSIGFDFESGRLDETAHPFCSGIGPGDCRLTTRYDEHHFPGAFFGTLHEAGHGIYDQGLNKEAFGTAMGQSVSLGIHESQSRLWENFVGRSRPFWNHFYKPAQTAFPEALKNVSLDEFYGAINTVQPSFIRVEADEVTYNLHVMLRFELEQKMIAGELEAADIPTAWNELFTSSFGITPPNDSLGCIQDIHWSMGLLGYFPTYALGNMYAAQLFEQAKQDVGDLDAMFSRGEFEPLKVWLNKQVHLRGMQYWSSQLIEVITGEPLSHLPLVKHLKTKFSELYQL</sequence>
<comment type="catalytic activity">
    <reaction evidence="6">
        <text>Release of a C-terminal amino acid with broad specificity, except for -Pro.</text>
        <dbReference type="EC" id="3.4.17.19"/>
    </reaction>
</comment>
<evidence type="ECO:0000256" key="7">
    <source>
        <dbReference type="ARBA" id="ARBA00061580"/>
    </source>
</evidence>
<dbReference type="InterPro" id="IPR001333">
    <property type="entry name" value="Peptidase_M32_Taq"/>
</dbReference>
<reference evidence="9" key="1">
    <citation type="submission" date="2018-06" db="EMBL/GenBank/DDBJ databases">
        <authorList>
            <person name="Zhirakovskaya E."/>
        </authorList>
    </citation>
    <scope>NUCLEOTIDE SEQUENCE</scope>
</reference>
<dbReference type="GO" id="GO:0046914">
    <property type="term" value="F:transition metal ion binding"/>
    <property type="evidence" value="ECO:0007669"/>
    <property type="project" value="UniProtKB-ARBA"/>
</dbReference>
<evidence type="ECO:0000313" key="9">
    <source>
        <dbReference type="EMBL" id="VAX37523.1"/>
    </source>
</evidence>
<dbReference type="EMBL" id="UOGL01000127">
    <property type="protein sequence ID" value="VAX37523.1"/>
    <property type="molecule type" value="Genomic_DNA"/>
</dbReference>
<keyword evidence="2" id="KW-0645">Protease</keyword>
<evidence type="ECO:0000256" key="2">
    <source>
        <dbReference type="ARBA" id="ARBA00022670"/>
    </source>
</evidence>
<name>A0A3B1DL61_9ZZZZ</name>
<evidence type="ECO:0000256" key="6">
    <source>
        <dbReference type="ARBA" id="ARBA00052755"/>
    </source>
</evidence>
<dbReference type="FunFam" id="1.10.1370.30:FF:000003">
    <property type="entry name" value="Thermostable carboxypeptidase 1"/>
    <property type="match status" value="1"/>
</dbReference>
<dbReference type="PRINTS" id="PR00998">
    <property type="entry name" value="CRBOXYPTASET"/>
</dbReference>
<accession>A0A3B1DL61</accession>
<evidence type="ECO:0000256" key="8">
    <source>
        <dbReference type="ARBA" id="ARBA00066553"/>
    </source>
</evidence>
<dbReference type="PANTHER" id="PTHR34217">
    <property type="entry name" value="METAL-DEPENDENT CARBOXYPEPTIDASE"/>
    <property type="match status" value="1"/>
</dbReference>
<organism evidence="9">
    <name type="scientific">hydrothermal vent metagenome</name>
    <dbReference type="NCBI Taxonomy" id="652676"/>
    <lineage>
        <taxon>unclassified sequences</taxon>
        <taxon>metagenomes</taxon>
        <taxon>ecological metagenomes</taxon>
    </lineage>
</organism>
<dbReference type="GO" id="GO:0004181">
    <property type="term" value="F:metallocarboxypeptidase activity"/>
    <property type="evidence" value="ECO:0007669"/>
    <property type="project" value="InterPro"/>
</dbReference>
<keyword evidence="4 9" id="KW-0378">Hydrolase</keyword>
<keyword evidence="3" id="KW-0479">Metal-binding</keyword>
<keyword evidence="5" id="KW-0482">Metalloprotease</keyword>
<dbReference type="PROSITE" id="PS52034">
    <property type="entry name" value="PEPTIDASE_M32"/>
    <property type="match status" value="1"/>
</dbReference>
<evidence type="ECO:0000256" key="3">
    <source>
        <dbReference type="ARBA" id="ARBA00022723"/>
    </source>
</evidence>
<evidence type="ECO:0000256" key="4">
    <source>
        <dbReference type="ARBA" id="ARBA00022801"/>
    </source>
</evidence>
<evidence type="ECO:0000256" key="1">
    <source>
        <dbReference type="ARBA" id="ARBA00022645"/>
    </source>
</evidence>
<gene>
    <name evidence="9" type="ORF">MNBD_PLANCTO02-1325</name>
</gene>
<proteinExistence type="inferred from homology"/>
<dbReference type="PIRSF" id="PIRSF006615">
    <property type="entry name" value="Zn_crbxpep_Taq"/>
    <property type="match status" value="1"/>
</dbReference>
<dbReference type="CDD" id="cd06460">
    <property type="entry name" value="M32_Taq"/>
    <property type="match status" value="1"/>
</dbReference>
<dbReference type="SUPFAM" id="SSF55486">
    <property type="entry name" value="Metalloproteases ('zincins'), catalytic domain"/>
    <property type="match status" value="1"/>
</dbReference>
<evidence type="ECO:0000256" key="5">
    <source>
        <dbReference type="ARBA" id="ARBA00023049"/>
    </source>
</evidence>
<dbReference type="Pfam" id="PF02074">
    <property type="entry name" value="Peptidase_M32"/>
    <property type="match status" value="1"/>
</dbReference>
<keyword evidence="1 9" id="KW-0121">Carboxypeptidase</keyword>
<dbReference type="GO" id="GO:0006508">
    <property type="term" value="P:proteolysis"/>
    <property type="evidence" value="ECO:0007669"/>
    <property type="project" value="UniProtKB-KW"/>
</dbReference>
<protein>
    <recommendedName>
        <fullName evidence="8">carboxypeptidase Taq</fullName>
        <ecNumber evidence="8">3.4.17.19</ecNumber>
    </recommendedName>
</protein>
<dbReference type="EC" id="3.4.17.19" evidence="8"/>
<comment type="similarity">
    <text evidence="7">Belongs to the peptidase M32 family.</text>
</comment>
<dbReference type="Gene3D" id="1.10.1370.30">
    <property type="match status" value="1"/>
</dbReference>